<evidence type="ECO:0000313" key="2">
    <source>
        <dbReference type="Proteomes" id="UP000195521"/>
    </source>
</evidence>
<keyword evidence="2" id="KW-1185">Reference proteome</keyword>
<reference evidence="2" key="1">
    <citation type="submission" date="2017-04" db="EMBL/GenBank/DDBJ databases">
        <title>Plasmodium gonderi genome.</title>
        <authorList>
            <person name="Arisue N."/>
            <person name="Honma H."/>
            <person name="Kawai S."/>
            <person name="Tougan T."/>
            <person name="Tanabe K."/>
            <person name="Horii T."/>
        </authorList>
    </citation>
    <scope>NUCLEOTIDE SEQUENCE [LARGE SCALE GENOMIC DNA]</scope>
    <source>
        <strain evidence="2">ATCC 30045</strain>
    </source>
</reference>
<dbReference type="GeneID" id="39745113"/>
<dbReference type="RefSeq" id="XP_028546894.1">
    <property type="nucleotide sequence ID" value="XM_028691093.1"/>
</dbReference>
<proteinExistence type="predicted"/>
<feature type="non-terminal residue" evidence="1">
    <location>
        <position position="224"/>
    </location>
</feature>
<sequence>MDTFNYELVKDFPMYNEKLENNHLIPGLEYKYCSPDGGIGGYNDIKGKFSEDKCKKALLFASKIEPDYHSDYAYWKADCFYLYYWLYKEFKSNGISQHTQSIYRKLFNIVSIKDSKNICNYYKSKPISENVFKDVSNLYEMYNNLYYINNSNISYVKSKCDCINEFSAKYEINLMKCESNNNSPFCTVLEDIKDEYNNIQNLTDICNNVECKKLPCRKNDSIQL</sequence>
<evidence type="ECO:0000313" key="1">
    <source>
        <dbReference type="EMBL" id="GAW84305.1"/>
    </source>
</evidence>
<accession>A0A1Y1JS61</accession>
<dbReference type="Proteomes" id="UP000195521">
    <property type="component" value="Unassembled WGS sequence"/>
</dbReference>
<protein>
    <submittedName>
        <fullName evidence="1">Variable surface protein</fullName>
    </submittedName>
</protein>
<dbReference type="AlphaFoldDB" id="A0A1Y1JS61"/>
<comment type="caution">
    <text evidence="1">The sequence shown here is derived from an EMBL/GenBank/DDBJ whole genome shotgun (WGS) entry which is preliminary data.</text>
</comment>
<name>A0A1Y1JS61_PLAGO</name>
<dbReference type="EMBL" id="BDQF01000224">
    <property type="protein sequence ID" value="GAW84305.1"/>
    <property type="molecule type" value="Genomic_DNA"/>
</dbReference>
<gene>
    <name evidence="1" type="ORF">PGO_002220</name>
</gene>
<organism evidence="1 2">
    <name type="scientific">Plasmodium gonderi</name>
    <dbReference type="NCBI Taxonomy" id="77519"/>
    <lineage>
        <taxon>Eukaryota</taxon>
        <taxon>Sar</taxon>
        <taxon>Alveolata</taxon>
        <taxon>Apicomplexa</taxon>
        <taxon>Aconoidasida</taxon>
        <taxon>Haemosporida</taxon>
        <taxon>Plasmodiidae</taxon>
        <taxon>Plasmodium</taxon>
        <taxon>Plasmodium (Plasmodium)</taxon>
    </lineage>
</organism>